<evidence type="ECO:0000313" key="3">
    <source>
        <dbReference type="Proteomes" id="UP001164761"/>
    </source>
</evidence>
<keyword evidence="3" id="KW-1185">Reference proteome</keyword>
<gene>
    <name evidence="2" type="ORF">NZD89_05645</name>
</gene>
<evidence type="ECO:0000259" key="1">
    <source>
        <dbReference type="Pfam" id="PF01609"/>
    </source>
</evidence>
<dbReference type="InterPro" id="IPR002559">
    <property type="entry name" value="Transposase_11"/>
</dbReference>
<dbReference type="Pfam" id="PF01609">
    <property type="entry name" value="DDE_Tnp_1"/>
    <property type="match status" value="1"/>
</dbReference>
<protein>
    <submittedName>
        <fullName evidence="2">Transposase</fullName>
    </submittedName>
</protein>
<dbReference type="EMBL" id="CP104067">
    <property type="protein sequence ID" value="WAH42910.1"/>
    <property type="molecule type" value="Genomic_DNA"/>
</dbReference>
<sequence length="253" mass="29759">MQLSRIRRCTMQVLSYLLPTDCDMGWDSYRNKYFFGYHLYTFVAADSPYDLPLYPRLQRASRHDATSWVVSAREFVERFRDYTWDKAILDAAHDALPIYEYLHSRSIRPFIDLNLRSTGSKGVQKDDITFSPTGIPFCKKGLEMKDRGYDSTRGRRKYYCPLVVKGVVTCNTPCSDSPYGRCVYTYTKHNPRLFPPVARNSNEWVNVYKRRTTCERSNKRVKEDYHLEAAKHRSTMMWTVRIYGIAMCQHMDA</sequence>
<proteinExistence type="predicted"/>
<organism evidence="2 3">
    <name type="scientific">Alicyclobacillus fastidiosus</name>
    <dbReference type="NCBI Taxonomy" id="392011"/>
    <lineage>
        <taxon>Bacteria</taxon>
        <taxon>Bacillati</taxon>
        <taxon>Bacillota</taxon>
        <taxon>Bacilli</taxon>
        <taxon>Bacillales</taxon>
        <taxon>Alicyclobacillaceae</taxon>
        <taxon>Alicyclobacillus</taxon>
    </lineage>
</organism>
<evidence type="ECO:0000313" key="2">
    <source>
        <dbReference type="EMBL" id="WAH42910.1"/>
    </source>
</evidence>
<dbReference type="Proteomes" id="UP001164761">
    <property type="component" value="Chromosome"/>
</dbReference>
<name>A0ABY6ZJF3_9BACL</name>
<feature type="domain" description="Transposase IS4-like" evidence="1">
    <location>
        <begin position="25"/>
        <end position="248"/>
    </location>
</feature>
<dbReference type="RefSeq" id="WP_268006787.1">
    <property type="nucleotide sequence ID" value="NZ_CP104067.1"/>
</dbReference>
<reference evidence="2" key="1">
    <citation type="submission" date="2022-08" db="EMBL/GenBank/DDBJ databases">
        <title>Alicyclobacillus fastidiosus DSM 17978, complete genome.</title>
        <authorList>
            <person name="Wang Q."/>
            <person name="Cai R."/>
            <person name="Wang Z."/>
        </authorList>
    </citation>
    <scope>NUCLEOTIDE SEQUENCE</scope>
    <source>
        <strain evidence="2">DSM 17978</strain>
    </source>
</reference>
<accession>A0ABY6ZJF3</accession>